<dbReference type="SUPFAM" id="SSF81340">
    <property type="entry name" value="Clc chloride channel"/>
    <property type="match status" value="1"/>
</dbReference>
<keyword evidence="1" id="KW-0812">Transmembrane</keyword>
<dbReference type="EMBL" id="FRBP01000004">
    <property type="protein sequence ID" value="SHL35038.1"/>
    <property type="molecule type" value="Genomic_DNA"/>
</dbReference>
<evidence type="ECO:0000313" key="2">
    <source>
        <dbReference type="EMBL" id="SHL35038.1"/>
    </source>
</evidence>
<organism evidence="2 3">
    <name type="scientific">Eubacterium callanderi</name>
    <dbReference type="NCBI Taxonomy" id="53442"/>
    <lineage>
        <taxon>Bacteria</taxon>
        <taxon>Bacillati</taxon>
        <taxon>Bacillota</taxon>
        <taxon>Clostridia</taxon>
        <taxon>Eubacteriales</taxon>
        <taxon>Eubacteriaceae</taxon>
        <taxon>Eubacterium</taxon>
    </lineage>
</organism>
<reference evidence="2 3" key="1">
    <citation type="submission" date="2016-11" db="EMBL/GenBank/DDBJ databases">
        <authorList>
            <person name="Varghese N."/>
            <person name="Submissions S."/>
        </authorList>
    </citation>
    <scope>NUCLEOTIDE SEQUENCE [LARGE SCALE GENOMIC DNA]</scope>
    <source>
        <strain evidence="2 3">FD</strain>
    </source>
</reference>
<dbReference type="Proteomes" id="UP000184012">
    <property type="component" value="Unassembled WGS sequence"/>
</dbReference>
<evidence type="ECO:0000313" key="3">
    <source>
        <dbReference type="Proteomes" id="UP000184012"/>
    </source>
</evidence>
<feature type="transmembrane region" description="Helical" evidence="1">
    <location>
        <begin position="24"/>
        <end position="45"/>
    </location>
</feature>
<dbReference type="AlphaFoldDB" id="A0AB74EXK3"/>
<protein>
    <submittedName>
        <fullName evidence="2">Uncharacterized protein</fullName>
    </submittedName>
</protein>
<proteinExistence type="predicted"/>
<sequence length="95" mass="10571">MIFACLFLNNLEENNVWNKLKKNIALGIFIAVLGAVVGAIVWFLLWLMNLGIDFFWTWLPGKFNIPVYNLVICGVGGLLVGLLQTKFGPCPSEAQ</sequence>
<evidence type="ECO:0000256" key="1">
    <source>
        <dbReference type="SAM" id="Phobius"/>
    </source>
</evidence>
<feature type="transmembrane region" description="Helical" evidence="1">
    <location>
        <begin position="65"/>
        <end position="83"/>
    </location>
</feature>
<keyword evidence="1" id="KW-0472">Membrane</keyword>
<dbReference type="InterPro" id="IPR014743">
    <property type="entry name" value="Cl-channel_core"/>
</dbReference>
<keyword evidence="1" id="KW-1133">Transmembrane helix</keyword>
<gene>
    <name evidence="2" type="ORF">SAMN04515649_104174</name>
</gene>
<comment type="caution">
    <text evidence="2">The sequence shown here is derived from an EMBL/GenBank/DDBJ whole genome shotgun (WGS) entry which is preliminary data.</text>
</comment>
<accession>A0AB74EXK3</accession>
<name>A0AB74EXK3_9FIRM</name>